<evidence type="ECO:0000313" key="1">
    <source>
        <dbReference type="EMBL" id="KZC13742.1"/>
    </source>
</evidence>
<keyword evidence="2" id="KW-1185">Reference proteome</keyword>
<sequence>MQFLCTCSSANIDVAPENATVSVPCIVSSLSASLESAPFIRSWMQKFNEKMKLPSLLGGFVGRWT</sequence>
<name>A0A154PPF2_DUFNO</name>
<evidence type="ECO:0000313" key="2">
    <source>
        <dbReference type="Proteomes" id="UP000076502"/>
    </source>
</evidence>
<accession>A0A154PPF2</accession>
<organism evidence="1 2">
    <name type="scientific">Dufourea novaeangliae</name>
    <name type="common">Sweat bee</name>
    <dbReference type="NCBI Taxonomy" id="178035"/>
    <lineage>
        <taxon>Eukaryota</taxon>
        <taxon>Metazoa</taxon>
        <taxon>Ecdysozoa</taxon>
        <taxon>Arthropoda</taxon>
        <taxon>Hexapoda</taxon>
        <taxon>Insecta</taxon>
        <taxon>Pterygota</taxon>
        <taxon>Neoptera</taxon>
        <taxon>Endopterygota</taxon>
        <taxon>Hymenoptera</taxon>
        <taxon>Apocrita</taxon>
        <taxon>Aculeata</taxon>
        <taxon>Apoidea</taxon>
        <taxon>Anthophila</taxon>
        <taxon>Halictidae</taxon>
        <taxon>Rophitinae</taxon>
        <taxon>Dufourea</taxon>
    </lineage>
</organism>
<dbReference type="Proteomes" id="UP000076502">
    <property type="component" value="Unassembled WGS sequence"/>
</dbReference>
<dbReference type="AlphaFoldDB" id="A0A154PPF2"/>
<reference evidence="1 2" key="1">
    <citation type="submission" date="2015-07" db="EMBL/GenBank/DDBJ databases">
        <title>The genome of Dufourea novaeangliae.</title>
        <authorList>
            <person name="Pan H."/>
            <person name="Kapheim K."/>
        </authorList>
    </citation>
    <scope>NUCLEOTIDE SEQUENCE [LARGE SCALE GENOMIC DNA]</scope>
    <source>
        <strain evidence="1">0120121106</strain>
        <tissue evidence="1">Whole body</tissue>
    </source>
</reference>
<proteinExistence type="predicted"/>
<protein>
    <submittedName>
        <fullName evidence="1">Uncharacterized protein</fullName>
    </submittedName>
</protein>
<gene>
    <name evidence="1" type="ORF">WN55_06031</name>
</gene>
<dbReference type="EMBL" id="KQ435010">
    <property type="protein sequence ID" value="KZC13742.1"/>
    <property type="molecule type" value="Genomic_DNA"/>
</dbReference>